<protein>
    <submittedName>
        <fullName evidence="2">Uncharacterized protein</fullName>
    </submittedName>
</protein>
<dbReference type="EMBL" id="KL197735">
    <property type="protein sequence ID" value="KDQ53139.1"/>
    <property type="molecule type" value="Genomic_DNA"/>
</dbReference>
<dbReference type="InParanoid" id="A0A067PED8"/>
<evidence type="ECO:0000313" key="2">
    <source>
        <dbReference type="EMBL" id="KDQ53139.1"/>
    </source>
</evidence>
<organism evidence="2 3">
    <name type="scientific">Jaapia argillacea MUCL 33604</name>
    <dbReference type="NCBI Taxonomy" id="933084"/>
    <lineage>
        <taxon>Eukaryota</taxon>
        <taxon>Fungi</taxon>
        <taxon>Dikarya</taxon>
        <taxon>Basidiomycota</taxon>
        <taxon>Agaricomycotina</taxon>
        <taxon>Agaricomycetes</taxon>
        <taxon>Agaricomycetidae</taxon>
        <taxon>Jaapiales</taxon>
        <taxon>Jaapiaceae</taxon>
        <taxon>Jaapia</taxon>
    </lineage>
</organism>
<evidence type="ECO:0000313" key="3">
    <source>
        <dbReference type="Proteomes" id="UP000027265"/>
    </source>
</evidence>
<dbReference type="Proteomes" id="UP000027265">
    <property type="component" value="Unassembled WGS sequence"/>
</dbReference>
<gene>
    <name evidence="2" type="ORF">JAAARDRAFT_435801</name>
</gene>
<name>A0A067PED8_9AGAM</name>
<dbReference type="AlphaFoldDB" id="A0A067PED8"/>
<feature type="region of interest" description="Disordered" evidence="1">
    <location>
        <begin position="107"/>
        <end position="161"/>
    </location>
</feature>
<feature type="compositionally biased region" description="Pro residues" evidence="1">
    <location>
        <begin position="127"/>
        <end position="137"/>
    </location>
</feature>
<accession>A0A067PED8</accession>
<proteinExistence type="predicted"/>
<feature type="compositionally biased region" description="Polar residues" evidence="1">
    <location>
        <begin position="142"/>
        <end position="154"/>
    </location>
</feature>
<evidence type="ECO:0000256" key="1">
    <source>
        <dbReference type="SAM" id="MobiDB-lite"/>
    </source>
</evidence>
<keyword evidence="3" id="KW-1185">Reference proteome</keyword>
<dbReference type="HOGENOM" id="CLU_1343448_0_0_1"/>
<sequence>MAHLHRGRHLDIPCHLAINDLLFHPVHRKALLRPAFLLLRAERLNNLNQGIRLTLWYIPPPSPTITGTIPTASTSISGAILSFPPPVPASHQGPSQEYQNLLLLDPTQLGGNEAPHPPAYSPTTHFPSPPPNPPSNHPPLVTSEQDLPPLSQNDTGEHGEGWDHCKWRTPCESLTSAIIRGSHTLRRHRLRRSANDLLQKRQRT</sequence>
<reference evidence="3" key="1">
    <citation type="journal article" date="2014" name="Proc. Natl. Acad. Sci. U.S.A.">
        <title>Extensive sampling of basidiomycete genomes demonstrates inadequacy of the white-rot/brown-rot paradigm for wood decay fungi.</title>
        <authorList>
            <person name="Riley R."/>
            <person name="Salamov A.A."/>
            <person name="Brown D.W."/>
            <person name="Nagy L.G."/>
            <person name="Floudas D."/>
            <person name="Held B.W."/>
            <person name="Levasseur A."/>
            <person name="Lombard V."/>
            <person name="Morin E."/>
            <person name="Otillar R."/>
            <person name="Lindquist E.A."/>
            <person name="Sun H."/>
            <person name="LaButti K.M."/>
            <person name="Schmutz J."/>
            <person name="Jabbour D."/>
            <person name="Luo H."/>
            <person name="Baker S.E."/>
            <person name="Pisabarro A.G."/>
            <person name="Walton J.D."/>
            <person name="Blanchette R.A."/>
            <person name="Henrissat B."/>
            <person name="Martin F."/>
            <person name="Cullen D."/>
            <person name="Hibbett D.S."/>
            <person name="Grigoriev I.V."/>
        </authorList>
    </citation>
    <scope>NUCLEOTIDE SEQUENCE [LARGE SCALE GENOMIC DNA]</scope>
    <source>
        <strain evidence="3">MUCL 33604</strain>
    </source>
</reference>